<dbReference type="EMBL" id="CP065726">
    <property type="protein sequence ID" value="QPT38213.1"/>
    <property type="molecule type" value="Genomic_DNA"/>
</dbReference>
<dbReference type="InterPro" id="IPR019063">
    <property type="entry name" value="Restrct_endonuc_II_LlaMI"/>
</dbReference>
<evidence type="ECO:0000313" key="1">
    <source>
        <dbReference type="EMBL" id="QPT38213.1"/>
    </source>
</evidence>
<keyword evidence="1" id="KW-0378">Hydrolase</keyword>
<dbReference type="RefSeq" id="WP_111727435.1">
    <property type="nucleotide sequence ID" value="NZ_CP065726.1"/>
</dbReference>
<keyword evidence="2" id="KW-1185">Reference proteome</keyword>
<dbReference type="Proteomes" id="UP000594865">
    <property type="component" value="Chromosome"/>
</dbReference>
<keyword evidence="1" id="KW-0255">Endonuclease</keyword>
<reference evidence="1 2" key="1">
    <citation type="submission" date="2020-12" db="EMBL/GenBank/DDBJ databases">
        <title>FDA dAtabase for Regulatory Grade micrObial Sequences (FDA-ARGOS): Supporting development and validation of Infectious Disease Dx tests.</title>
        <authorList>
            <person name="Sproer C."/>
            <person name="Gronow S."/>
            <person name="Severitt S."/>
            <person name="Schroder I."/>
            <person name="Tallon L."/>
            <person name="Sadzewicz L."/>
            <person name="Zhao X."/>
            <person name="Boylan J."/>
            <person name="Ott S."/>
            <person name="Bowen H."/>
            <person name="Vavikolanu K."/>
            <person name="Mehta A."/>
            <person name="Aluvathingal J."/>
            <person name="Nadendla S."/>
            <person name="Lowell S."/>
            <person name="Myers T."/>
            <person name="Yan Y."/>
            <person name="Sichtig H."/>
        </authorList>
    </citation>
    <scope>NUCLEOTIDE SEQUENCE [LARGE SCALE GENOMIC DNA]</scope>
    <source>
        <strain evidence="1 2">FDAARGOS_871</strain>
    </source>
</reference>
<dbReference type="InterPro" id="IPR043004">
    <property type="entry name" value="MvaI_BcnI_cat"/>
</dbReference>
<dbReference type="GO" id="GO:0004519">
    <property type="term" value="F:endonuclease activity"/>
    <property type="evidence" value="ECO:0007669"/>
    <property type="project" value="UniProtKB-KW"/>
</dbReference>
<dbReference type="Gene3D" id="3.40.210.20">
    <property type="entry name" value="MvaI/BcnI restriction endonuclease, catalytic domain"/>
    <property type="match status" value="1"/>
</dbReference>
<sequence>MVIEQELEIIRRFRENVYEKKPDTSLLNQNHDGRAGHWLETQMGISHNAHNEADLFGYEMKNHTTSGKTTFGDWSADYYIFKNNQLNLSRTQFIKIFGKPNAQKNGRYSWSGEPIPTIHRPSSWNGSKMLIDEDDTIKIVYNYSQDPRPNKDKIVPTWLQQENLTLASWSKEWLQPKFTKKFSQNGWFKCLQDDCGVYRTIVFGEPMNFENWLKLVRSGVVFFDSGMYEGNERNYSQWRANNTYWDSLIVRKYPPFPQEN</sequence>
<gene>
    <name evidence="1" type="ORF">I6G28_01155</name>
</gene>
<dbReference type="AlphaFoldDB" id="A0A7T3BM21"/>
<dbReference type="Pfam" id="PF09562">
    <property type="entry name" value="RE_LlaMI"/>
    <property type="match status" value="1"/>
</dbReference>
<proteinExistence type="predicted"/>
<accession>A0A7T3BM21</accession>
<protein>
    <submittedName>
        <fullName evidence="1">LlaMI family restriction endonuclease</fullName>
    </submittedName>
</protein>
<dbReference type="REBASE" id="478457">
    <property type="entry name" value="Nci871ORF1160P"/>
</dbReference>
<keyword evidence="1" id="KW-0540">Nuclease</keyword>
<organism evidence="1 2">
    <name type="scientific">Neisseria cinerea</name>
    <dbReference type="NCBI Taxonomy" id="483"/>
    <lineage>
        <taxon>Bacteria</taxon>
        <taxon>Pseudomonadati</taxon>
        <taxon>Pseudomonadota</taxon>
        <taxon>Betaproteobacteria</taxon>
        <taxon>Neisseriales</taxon>
        <taxon>Neisseriaceae</taxon>
        <taxon>Neisseria</taxon>
    </lineage>
</organism>
<evidence type="ECO:0000313" key="2">
    <source>
        <dbReference type="Proteomes" id="UP000594865"/>
    </source>
</evidence>
<dbReference type="GeneID" id="84021811"/>
<name>A0A7T3BM21_NEICI</name>